<dbReference type="EMBL" id="RDQH01000341">
    <property type="protein sequence ID" value="RXH74052.1"/>
    <property type="molecule type" value="Genomic_DNA"/>
</dbReference>
<sequence length="202" mass="22878">MDQQGKCNKAQDILDFSVLDSGEATNLINDTNNWLLNLNDDDRWEEPPNKKKGFAGAISEEELKIRSEVEMEIEKNLEEEIKDGICHLALRLQRLYQHQKERRSAATNGRRSNNNKAFCEVNINIKMEGGTKIEIKETKKPAPERGCPNWTSSGISERSYQPVTKMASNTKKFDWAKSLRSSAGPALVTNKNSGPRELGWKV</sequence>
<proteinExistence type="predicted"/>
<comment type="caution">
    <text evidence="2">The sequence shown here is derived from an EMBL/GenBank/DDBJ whole genome shotgun (WGS) entry which is preliminary data.</text>
</comment>
<dbReference type="SMR" id="A0A498HVM6"/>
<protein>
    <submittedName>
        <fullName evidence="2">Uncharacterized protein</fullName>
    </submittedName>
</protein>
<evidence type="ECO:0000313" key="3">
    <source>
        <dbReference type="Proteomes" id="UP000290289"/>
    </source>
</evidence>
<dbReference type="Proteomes" id="UP000290289">
    <property type="component" value="Chromosome 15"/>
</dbReference>
<reference evidence="2 3" key="1">
    <citation type="submission" date="2018-10" db="EMBL/GenBank/DDBJ databases">
        <title>A high-quality apple genome assembly.</title>
        <authorList>
            <person name="Hu J."/>
        </authorList>
    </citation>
    <scope>NUCLEOTIDE SEQUENCE [LARGE SCALE GENOMIC DNA]</scope>
    <source>
        <strain evidence="3">cv. HFTH1</strain>
        <tissue evidence="2">Young leaf</tissue>
    </source>
</reference>
<feature type="compositionally biased region" description="Polar residues" evidence="1">
    <location>
        <begin position="149"/>
        <end position="162"/>
    </location>
</feature>
<evidence type="ECO:0000256" key="1">
    <source>
        <dbReference type="SAM" id="MobiDB-lite"/>
    </source>
</evidence>
<dbReference type="AlphaFoldDB" id="A0A498HVM6"/>
<dbReference type="STRING" id="3750.A0A498HVM6"/>
<evidence type="ECO:0000313" key="2">
    <source>
        <dbReference type="EMBL" id="RXH74052.1"/>
    </source>
</evidence>
<accession>A0A498HVM6</accession>
<organism evidence="2 3">
    <name type="scientific">Malus domestica</name>
    <name type="common">Apple</name>
    <name type="synonym">Pyrus malus</name>
    <dbReference type="NCBI Taxonomy" id="3750"/>
    <lineage>
        <taxon>Eukaryota</taxon>
        <taxon>Viridiplantae</taxon>
        <taxon>Streptophyta</taxon>
        <taxon>Embryophyta</taxon>
        <taxon>Tracheophyta</taxon>
        <taxon>Spermatophyta</taxon>
        <taxon>Magnoliopsida</taxon>
        <taxon>eudicotyledons</taxon>
        <taxon>Gunneridae</taxon>
        <taxon>Pentapetalae</taxon>
        <taxon>rosids</taxon>
        <taxon>fabids</taxon>
        <taxon>Rosales</taxon>
        <taxon>Rosaceae</taxon>
        <taxon>Amygdaloideae</taxon>
        <taxon>Maleae</taxon>
        <taxon>Malus</taxon>
    </lineage>
</organism>
<feature type="region of interest" description="Disordered" evidence="1">
    <location>
        <begin position="139"/>
        <end position="162"/>
    </location>
</feature>
<gene>
    <name evidence="2" type="ORF">DVH24_021232</name>
</gene>
<keyword evidence="3" id="KW-1185">Reference proteome</keyword>
<name>A0A498HVM6_MALDO</name>